<keyword evidence="3" id="KW-0482">Metalloprotease</keyword>
<proteinExistence type="inferred from homology"/>
<dbReference type="AlphaFoldDB" id="A0A081BAF4"/>
<dbReference type="MEROPS" id="M16.016"/>
<feature type="domain" description="Peptidase M16 N-terminal" evidence="5">
    <location>
        <begin position="16"/>
        <end position="162"/>
    </location>
</feature>
<evidence type="ECO:0000313" key="8">
    <source>
        <dbReference type="Proteomes" id="UP000028702"/>
    </source>
</evidence>
<evidence type="ECO:0000256" key="4">
    <source>
        <dbReference type="RuleBase" id="RU004447"/>
    </source>
</evidence>
<dbReference type="Gene3D" id="3.30.830.10">
    <property type="entry name" value="Metalloenzyme, LuxS/M16 peptidase-like"/>
    <property type="match status" value="2"/>
</dbReference>
<reference evidence="7 8" key="1">
    <citation type="submission" date="2014-07" db="EMBL/GenBank/DDBJ databases">
        <title>Tepidicaulis marinum gen. nov., sp. nov., a novel marine bacterium denitrifying nitrate to nitrous oxide strictly under microaerobic conditions.</title>
        <authorList>
            <person name="Takeuchi M."/>
            <person name="Yamagishi T."/>
            <person name="Kamagata Y."/>
            <person name="Oshima K."/>
            <person name="Hattori M."/>
            <person name="Katayama T."/>
            <person name="Hanada S."/>
            <person name="Tamaki H."/>
            <person name="Marumo K."/>
            <person name="Maeda H."/>
            <person name="Nedachi M."/>
            <person name="Iwasaki W."/>
            <person name="Suwa Y."/>
            <person name="Sakata S."/>
        </authorList>
    </citation>
    <scope>NUCLEOTIDE SEQUENCE [LARGE SCALE GENOMIC DNA]</scope>
    <source>
        <strain evidence="7 8">MA2</strain>
    </source>
</reference>
<dbReference type="InterPro" id="IPR011249">
    <property type="entry name" value="Metalloenz_LuxS/M16"/>
</dbReference>
<dbReference type="eggNOG" id="COG0612">
    <property type="taxonomic scope" value="Bacteria"/>
</dbReference>
<evidence type="ECO:0000256" key="2">
    <source>
        <dbReference type="ARBA" id="ARBA00007261"/>
    </source>
</evidence>
<accession>A0A081BAF4</accession>
<dbReference type="FunFam" id="3.30.830.10:FF:000008">
    <property type="entry name" value="Mitochondrial-processing peptidase subunit beta"/>
    <property type="match status" value="1"/>
</dbReference>
<dbReference type="InterPro" id="IPR007863">
    <property type="entry name" value="Peptidase_M16_C"/>
</dbReference>
<gene>
    <name evidence="7" type="ORF">M2A_1521</name>
</gene>
<comment type="caution">
    <text evidence="7">The sequence shown here is derived from an EMBL/GenBank/DDBJ whole genome shotgun (WGS) entry which is preliminary data.</text>
</comment>
<name>A0A081BAF4_9HYPH</name>
<keyword evidence="3" id="KW-0645">Protease</keyword>
<dbReference type="EMBL" id="BBIO01000006">
    <property type="protein sequence ID" value="GAK45022.1"/>
    <property type="molecule type" value="Genomic_DNA"/>
</dbReference>
<comment type="similarity">
    <text evidence="2 4">Belongs to the peptidase M16 family.</text>
</comment>
<evidence type="ECO:0000313" key="7">
    <source>
        <dbReference type="EMBL" id="GAK45022.1"/>
    </source>
</evidence>
<evidence type="ECO:0000259" key="5">
    <source>
        <dbReference type="Pfam" id="PF00675"/>
    </source>
</evidence>
<sequence length="421" mass="45484">MSMDPKVTRLDNGLTVLSDEMSHVDSVSVGVWVDAGARHETPARHGISHMLEHMAFKGTASRSAQRIAEEIENVGGHINAATSHETTAYYARVLKEDTPLALDILADILQRSAFESEELERERGVILQEIGQAADTPDDIVFDHLMSVSYPGQALGRPILGTPETVGGFSSGDLRAYMADRYHAPSMVVAAAGAVDHEALVGEVAEKFAALPAARPNEHERARFEGRELRDDKALEQAHVTLAFEGVPYGDPDYYTAQVFASVLGGGMSSRLFQEVREKRGLCYSVFSFNWSFADTGLFGVYAGTAPEDLAELMPVMADEIQRLGEDASEEETARARAQLKAGLLMGLESSSARAEQMARQMMVFGRLLPTEHVIGEVERVDAGALKAYAKRLLAGPAPALAAVGPLGGLEKQDRIAARFG</sequence>
<dbReference type="Proteomes" id="UP000028702">
    <property type="component" value="Unassembled WGS sequence"/>
</dbReference>
<dbReference type="GO" id="GO:0004222">
    <property type="term" value="F:metalloendopeptidase activity"/>
    <property type="evidence" value="ECO:0007669"/>
    <property type="project" value="InterPro"/>
</dbReference>
<dbReference type="InterPro" id="IPR001431">
    <property type="entry name" value="Pept_M16_Zn_BS"/>
</dbReference>
<dbReference type="SUPFAM" id="SSF63411">
    <property type="entry name" value="LuxS/MPP-like metallohydrolase"/>
    <property type="match status" value="2"/>
</dbReference>
<protein>
    <submittedName>
        <fullName evidence="7">Peptidase M16 domain-containing protein</fullName>
    </submittedName>
</protein>
<dbReference type="InterPro" id="IPR050361">
    <property type="entry name" value="MPP/UQCRC_Complex"/>
</dbReference>
<dbReference type="GO" id="GO:0046872">
    <property type="term" value="F:metal ion binding"/>
    <property type="evidence" value="ECO:0007669"/>
    <property type="project" value="InterPro"/>
</dbReference>
<dbReference type="PANTHER" id="PTHR11851">
    <property type="entry name" value="METALLOPROTEASE"/>
    <property type="match status" value="1"/>
</dbReference>
<dbReference type="STRING" id="1333998.M2A_1521"/>
<evidence type="ECO:0000256" key="3">
    <source>
        <dbReference type="ARBA" id="ARBA00023049"/>
    </source>
</evidence>
<dbReference type="Pfam" id="PF00675">
    <property type="entry name" value="Peptidase_M16"/>
    <property type="match status" value="1"/>
</dbReference>
<evidence type="ECO:0000259" key="6">
    <source>
        <dbReference type="Pfam" id="PF05193"/>
    </source>
</evidence>
<keyword evidence="3" id="KW-0378">Hydrolase</keyword>
<dbReference type="PROSITE" id="PS00143">
    <property type="entry name" value="INSULINASE"/>
    <property type="match status" value="1"/>
</dbReference>
<keyword evidence="8" id="KW-1185">Reference proteome</keyword>
<organism evidence="7 8">
    <name type="scientific">Tepidicaulis marinus</name>
    <dbReference type="NCBI Taxonomy" id="1333998"/>
    <lineage>
        <taxon>Bacteria</taxon>
        <taxon>Pseudomonadati</taxon>
        <taxon>Pseudomonadota</taxon>
        <taxon>Alphaproteobacteria</taxon>
        <taxon>Hyphomicrobiales</taxon>
        <taxon>Parvibaculaceae</taxon>
        <taxon>Tepidicaulis</taxon>
    </lineage>
</organism>
<dbReference type="Pfam" id="PF05193">
    <property type="entry name" value="Peptidase_M16_C"/>
    <property type="match status" value="1"/>
</dbReference>
<evidence type="ECO:0000256" key="1">
    <source>
        <dbReference type="ARBA" id="ARBA00001947"/>
    </source>
</evidence>
<comment type="cofactor">
    <cofactor evidence="1">
        <name>Zn(2+)</name>
        <dbReference type="ChEBI" id="CHEBI:29105"/>
    </cofactor>
</comment>
<feature type="domain" description="Peptidase M16 C-terminal" evidence="6">
    <location>
        <begin position="170"/>
        <end position="340"/>
    </location>
</feature>
<dbReference type="PANTHER" id="PTHR11851:SF49">
    <property type="entry name" value="MITOCHONDRIAL-PROCESSING PEPTIDASE SUBUNIT ALPHA"/>
    <property type="match status" value="1"/>
</dbReference>
<dbReference type="InterPro" id="IPR011765">
    <property type="entry name" value="Pept_M16_N"/>
</dbReference>
<dbReference type="GO" id="GO:0006508">
    <property type="term" value="P:proteolysis"/>
    <property type="evidence" value="ECO:0007669"/>
    <property type="project" value="InterPro"/>
</dbReference>